<sequence length="338" mass="36034">MASCSPGALPVRAPTGPTEPTATVAGAVPAATPRPAPVGLSLTQPAGSLPGRLLFVADANVWLLERGQLVPVTSDRVSRQPTWSRDGRRIALVKLWTSGSDLWALDAEGKNALELTDFTYREEARQNYALQPVWWPDGSRLLFLSQEGTQDTQLWQVTLQDRRRQRLLVHGERSGGLDHPRLSPDGRSLAVTSFQPGGGPAGRPQVWTYALPNGPWRQLTDAAGGAYDPEWSPDGARIAYVVRTPDPGRSTGRHDVWVMRADGAGARGITTSGANRAPAWAPDGGSLVYLSARAGTFEVWTVPIVADPSPGTPQPSPVARQITLGGAIDAQSGLAWAP</sequence>
<dbReference type="SUPFAM" id="SSF82171">
    <property type="entry name" value="DPP6 N-terminal domain-like"/>
    <property type="match status" value="1"/>
</dbReference>
<dbReference type="Gene3D" id="2.120.10.30">
    <property type="entry name" value="TolB, C-terminal domain"/>
    <property type="match status" value="2"/>
</dbReference>
<accession>A0A6J4JR42</accession>
<dbReference type="InterPro" id="IPR011042">
    <property type="entry name" value="6-blade_b-propeller_TolB-like"/>
</dbReference>
<name>A0A6J4JR42_9CHLR</name>
<evidence type="ECO:0000256" key="1">
    <source>
        <dbReference type="ARBA" id="ARBA00009820"/>
    </source>
</evidence>
<dbReference type="PANTHER" id="PTHR36842:SF1">
    <property type="entry name" value="PROTEIN TOLB"/>
    <property type="match status" value="1"/>
</dbReference>
<organism evidence="2">
    <name type="scientific">uncultured Chloroflexota bacterium</name>
    <dbReference type="NCBI Taxonomy" id="166587"/>
    <lineage>
        <taxon>Bacteria</taxon>
        <taxon>Bacillati</taxon>
        <taxon>Chloroflexota</taxon>
        <taxon>environmental samples</taxon>
    </lineage>
</organism>
<dbReference type="InterPro" id="IPR011659">
    <property type="entry name" value="WD40"/>
</dbReference>
<gene>
    <name evidence="2" type="ORF">AVDCRST_MAG77-4203</name>
</gene>
<reference evidence="2" key="1">
    <citation type="submission" date="2020-02" db="EMBL/GenBank/DDBJ databases">
        <authorList>
            <person name="Meier V. D."/>
        </authorList>
    </citation>
    <scope>NUCLEOTIDE SEQUENCE</scope>
    <source>
        <strain evidence="2">AVDCRST_MAG77</strain>
    </source>
</reference>
<proteinExistence type="inferred from homology"/>
<evidence type="ECO:0000313" key="2">
    <source>
        <dbReference type="EMBL" id="CAA9285128.1"/>
    </source>
</evidence>
<dbReference type="Pfam" id="PF07676">
    <property type="entry name" value="PD40"/>
    <property type="match status" value="4"/>
</dbReference>
<dbReference type="AlphaFoldDB" id="A0A6J4JR42"/>
<dbReference type="PANTHER" id="PTHR36842">
    <property type="entry name" value="PROTEIN TOLB HOMOLOG"/>
    <property type="match status" value="1"/>
</dbReference>
<comment type="similarity">
    <text evidence="1">Belongs to the TolB family.</text>
</comment>
<dbReference type="EMBL" id="CADCTC010000223">
    <property type="protein sequence ID" value="CAA9285128.1"/>
    <property type="molecule type" value="Genomic_DNA"/>
</dbReference>
<protein>
    <submittedName>
        <fullName evidence="2">TolB protein, periplasmic protein involved in the tonb-independent uptake of group A colicins</fullName>
    </submittedName>
</protein>